<dbReference type="Gene3D" id="3.30.565.10">
    <property type="entry name" value="Histidine kinase-like ATPase, C-terminal domain"/>
    <property type="match status" value="1"/>
</dbReference>
<evidence type="ECO:0000313" key="4">
    <source>
        <dbReference type="EMBL" id="MPL78314.1"/>
    </source>
</evidence>
<dbReference type="InterPro" id="IPR004358">
    <property type="entry name" value="Sig_transdc_His_kin-like_C"/>
</dbReference>
<dbReference type="InterPro" id="IPR005467">
    <property type="entry name" value="His_kinase_dom"/>
</dbReference>
<feature type="transmembrane region" description="Helical" evidence="2">
    <location>
        <begin position="883"/>
        <end position="903"/>
    </location>
</feature>
<organism evidence="4">
    <name type="scientific">bioreactor metagenome</name>
    <dbReference type="NCBI Taxonomy" id="1076179"/>
    <lineage>
        <taxon>unclassified sequences</taxon>
        <taxon>metagenomes</taxon>
        <taxon>ecological metagenomes</taxon>
    </lineage>
</organism>
<keyword evidence="2" id="KW-0472">Membrane</keyword>
<accession>A0A644UH95</accession>
<dbReference type="InterPro" id="IPR011110">
    <property type="entry name" value="Reg_prop"/>
</dbReference>
<dbReference type="PROSITE" id="PS51257">
    <property type="entry name" value="PROKAR_LIPOPROTEIN"/>
    <property type="match status" value="1"/>
</dbReference>
<dbReference type="AlphaFoldDB" id="A0A644UH95"/>
<dbReference type="PRINTS" id="PR00344">
    <property type="entry name" value="BCTRLSENSOR"/>
</dbReference>
<dbReference type="EMBL" id="VSSQ01000115">
    <property type="protein sequence ID" value="MPL78314.1"/>
    <property type="molecule type" value="Genomic_DNA"/>
</dbReference>
<evidence type="ECO:0000256" key="2">
    <source>
        <dbReference type="SAM" id="Phobius"/>
    </source>
</evidence>
<dbReference type="InterPro" id="IPR011123">
    <property type="entry name" value="Y_Y_Y"/>
</dbReference>
<keyword evidence="4" id="KW-0418">Kinase</keyword>
<keyword evidence="1" id="KW-0597">Phosphoprotein</keyword>
<dbReference type="PANTHER" id="PTHR43547:SF2">
    <property type="entry name" value="HYBRID SIGNAL TRANSDUCTION HISTIDINE KINASE C"/>
    <property type="match status" value="1"/>
</dbReference>
<dbReference type="InterPro" id="IPR013783">
    <property type="entry name" value="Ig-like_fold"/>
</dbReference>
<dbReference type="GO" id="GO:0000155">
    <property type="term" value="F:phosphorelay sensor kinase activity"/>
    <property type="evidence" value="ECO:0007669"/>
    <property type="project" value="TreeGrafter"/>
</dbReference>
<dbReference type="SUPFAM" id="SSF63829">
    <property type="entry name" value="Calcium-dependent phosphotriesterase"/>
    <property type="match status" value="3"/>
</dbReference>
<keyword evidence="2" id="KW-0812">Transmembrane</keyword>
<dbReference type="SMART" id="SM00387">
    <property type="entry name" value="HATPase_c"/>
    <property type="match status" value="1"/>
</dbReference>
<dbReference type="EC" id="2.7.-.-" evidence="4"/>
<dbReference type="InterPro" id="IPR003594">
    <property type="entry name" value="HATPase_dom"/>
</dbReference>
<evidence type="ECO:0000259" key="3">
    <source>
        <dbReference type="PROSITE" id="PS50109"/>
    </source>
</evidence>
<keyword evidence="4" id="KW-0808">Transferase</keyword>
<feature type="domain" description="Histidine kinase" evidence="3">
    <location>
        <begin position="969"/>
        <end position="1146"/>
    </location>
</feature>
<sequence>MRLYTSIIIVLSTILFSCNREGNNEVINSSLPSLLRTKGYIVPPDSILPADTTFIKNPTGFNVKKMPAVAMTTNQSNIPLSLKISRMSTTTRVIGEGETTIPNSFEFSEKHQIAGTPEQVLVKEPLYKEINPGSFFYFNKMQGLLHDQIRALVQDSIGNIWIGTDRGLSRYDGKFFYHYTDREGLPVSLINALLIDSHNNLWISTYDGGVTRYDGNFFTTISTEEGLPHNLVNCIFEDKHGVIWFGTRKGLVKYEPGKLTVFSTENGLSANDVRSIIEDGSGRMWIATYGGGISIYDGVSFSTFSTKEGLIQDHISLLFMDSKYNIWISTAFMGIIKYDGRALTTYTTREGLGNNSIRSILEDKDGNMWFGNSNGNLTKFDGISMRVYGKSDGLVAEAIRSSLQDKNGNLWFGTRGAGLVRFEGKLFTHYTSQEGLTSSRISHISVDLDEKIWLGTYGGGVNILSEKTEKGIKRQYITPFFQSEGNKDKFVYNTLIDNSGNLWIATDNGGLTKYDGKKAFKYDKNTGLADNMILNVYNDNRNNIWFSTVRDGLYMMKGNSVLNYSKKTGLSSNHIRSFLQDSRNNYWIGTAGGGLTKYDGKNFIHFNKKNGFFTDTINSIIEDNRGIIWLASNGEGVIRHDGESFIRYSEESGLKSKFAMSIFQDSKGNIWIGTRFGLHEIKKRVHENIDSTNRGISINSYGIEDGFAGMECRKGAIAESSNGTIWIGTEDRLTAYHGGNTYSAEYTPSLQITKLKVFNEDVPWEKIFKSPDTTLTLANGEKVIGAKMSNISKWYSLPQDLVLKHKNNYLTIHFIATTHTQMKSIRYRYILEGFDKNWSSLTDKTEATYANLKKGKYTFRVKAITGDGIESDESTYTFTIKPAWWGTLFFQLILIFTIIALLFKYCEWKTKNIKAKTQLLKQEVDDFKSELRREELAKNIAINERDKLFSIITHDLRSAVNSDKTEGPVNTVNTLIDNVLQWSRIEQNNIQFNPERIKIQEALKEELDTLSQISNAKEIHLNNKIPIKLEVDADPKLLRIVIRNLITNAIKFTPRRGDITIKGSGRKPDKIEISVEDTGIGMSEEMRNKLFTLNLENGRYGTEGEPGTGLGLMICHYLVTKHSGEINVESEAKSGSRFIITLPKNQEEL</sequence>
<protein>
    <submittedName>
        <fullName evidence="4">Adaptive-response sensory-kinase SasA</fullName>
        <ecNumber evidence="4">2.7.-.-</ecNumber>
    </submittedName>
</protein>
<dbReference type="Gene3D" id="2.130.10.10">
    <property type="entry name" value="YVTN repeat-like/Quinoprotein amine dehydrogenase"/>
    <property type="match status" value="7"/>
</dbReference>
<dbReference type="InterPro" id="IPR036890">
    <property type="entry name" value="HATPase_C_sf"/>
</dbReference>
<reference evidence="4" key="1">
    <citation type="submission" date="2019-08" db="EMBL/GenBank/DDBJ databases">
        <authorList>
            <person name="Kucharzyk K."/>
            <person name="Murdoch R.W."/>
            <person name="Higgins S."/>
            <person name="Loffler F."/>
        </authorList>
    </citation>
    <scope>NUCLEOTIDE SEQUENCE</scope>
</reference>
<dbReference type="Pfam" id="PF02518">
    <property type="entry name" value="HATPase_c"/>
    <property type="match status" value="1"/>
</dbReference>
<comment type="caution">
    <text evidence="4">The sequence shown here is derived from an EMBL/GenBank/DDBJ whole genome shotgun (WGS) entry which is preliminary data.</text>
</comment>
<dbReference type="Gene3D" id="2.60.40.10">
    <property type="entry name" value="Immunoglobulins"/>
    <property type="match status" value="1"/>
</dbReference>
<dbReference type="Pfam" id="PF07495">
    <property type="entry name" value="Y_Y_Y"/>
    <property type="match status" value="1"/>
</dbReference>
<name>A0A644UH95_9ZZZZ</name>
<gene>
    <name evidence="4" type="primary">sasA_81</name>
    <name evidence="4" type="ORF">SDC9_24178</name>
</gene>
<dbReference type="InterPro" id="IPR015943">
    <property type="entry name" value="WD40/YVTN_repeat-like_dom_sf"/>
</dbReference>
<dbReference type="SUPFAM" id="SSF55874">
    <property type="entry name" value="ATPase domain of HSP90 chaperone/DNA topoisomerase II/histidine kinase"/>
    <property type="match status" value="1"/>
</dbReference>
<dbReference type="Pfam" id="PF07494">
    <property type="entry name" value="Reg_prop"/>
    <property type="match status" value="8"/>
</dbReference>
<proteinExistence type="predicted"/>
<evidence type="ECO:0000256" key="1">
    <source>
        <dbReference type="ARBA" id="ARBA00022553"/>
    </source>
</evidence>
<dbReference type="PROSITE" id="PS50109">
    <property type="entry name" value="HIS_KIN"/>
    <property type="match status" value="1"/>
</dbReference>
<keyword evidence="2" id="KW-1133">Transmembrane helix</keyword>
<dbReference type="PANTHER" id="PTHR43547">
    <property type="entry name" value="TWO-COMPONENT HISTIDINE KINASE"/>
    <property type="match status" value="1"/>
</dbReference>